<feature type="region of interest" description="Disordered" evidence="1">
    <location>
        <begin position="1"/>
        <end position="41"/>
    </location>
</feature>
<evidence type="ECO:0000256" key="1">
    <source>
        <dbReference type="SAM" id="MobiDB-lite"/>
    </source>
</evidence>
<feature type="region of interest" description="Disordered" evidence="1">
    <location>
        <begin position="136"/>
        <end position="236"/>
    </location>
</feature>
<feature type="compositionally biased region" description="Polar residues" evidence="1">
    <location>
        <begin position="15"/>
        <end position="34"/>
    </location>
</feature>
<evidence type="ECO:0000313" key="2">
    <source>
        <dbReference type="EMBL" id="GIY33857.1"/>
    </source>
</evidence>
<organism evidence="2 3">
    <name type="scientific">Caerostris darwini</name>
    <dbReference type="NCBI Taxonomy" id="1538125"/>
    <lineage>
        <taxon>Eukaryota</taxon>
        <taxon>Metazoa</taxon>
        <taxon>Ecdysozoa</taxon>
        <taxon>Arthropoda</taxon>
        <taxon>Chelicerata</taxon>
        <taxon>Arachnida</taxon>
        <taxon>Araneae</taxon>
        <taxon>Araneomorphae</taxon>
        <taxon>Entelegynae</taxon>
        <taxon>Araneoidea</taxon>
        <taxon>Araneidae</taxon>
        <taxon>Caerostris</taxon>
    </lineage>
</organism>
<keyword evidence="3" id="KW-1185">Reference proteome</keyword>
<protein>
    <recommendedName>
        <fullName evidence="4">Gag protein</fullName>
    </recommendedName>
</protein>
<feature type="compositionally biased region" description="Polar residues" evidence="1">
    <location>
        <begin position="195"/>
        <end position="211"/>
    </location>
</feature>
<reference evidence="2 3" key="1">
    <citation type="submission" date="2021-06" db="EMBL/GenBank/DDBJ databases">
        <title>Caerostris darwini draft genome.</title>
        <authorList>
            <person name="Kono N."/>
            <person name="Arakawa K."/>
        </authorList>
    </citation>
    <scope>NUCLEOTIDE SEQUENCE [LARGE SCALE GENOMIC DNA]</scope>
</reference>
<gene>
    <name evidence="2" type="ORF">CDAR_593771</name>
</gene>
<dbReference type="EMBL" id="BPLQ01007991">
    <property type="protein sequence ID" value="GIY33857.1"/>
    <property type="molecule type" value="Genomic_DNA"/>
</dbReference>
<proteinExistence type="predicted"/>
<name>A0AAV4SND3_9ARAC</name>
<dbReference type="AlphaFoldDB" id="A0AAV4SND3"/>
<dbReference type="Proteomes" id="UP001054837">
    <property type="component" value="Unassembled WGS sequence"/>
</dbReference>
<evidence type="ECO:0000313" key="3">
    <source>
        <dbReference type="Proteomes" id="UP001054837"/>
    </source>
</evidence>
<sequence length="236" mass="26024">MQTDGDASGGEENYSPFSPSQNDETSLAETNNANLPKRHPSDTVIDGNFVALNYEAIKRFMTLKGSMDHMGIQITHCTRGNETIIATQIAKHKEEMQGICTDLNVLYGRLPPNQKALDIIYTTHLEQIENAKKKAAAAAAAKSKPPQQVTSQKRKTPMTVDAEGFITPGSRRTKKGPNDTPNPSLGQQSKRRWNIPSSNRPHSGVRNSNKFSYKRSKDPPGIFQEIRALNSSPHGQ</sequence>
<feature type="compositionally biased region" description="Polar residues" evidence="1">
    <location>
        <begin position="179"/>
        <end position="188"/>
    </location>
</feature>
<accession>A0AAV4SND3</accession>
<evidence type="ECO:0008006" key="4">
    <source>
        <dbReference type="Google" id="ProtNLM"/>
    </source>
</evidence>
<comment type="caution">
    <text evidence="2">The sequence shown here is derived from an EMBL/GenBank/DDBJ whole genome shotgun (WGS) entry which is preliminary data.</text>
</comment>